<keyword evidence="4" id="KW-1278">Translocase</keyword>
<evidence type="ECO:0000256" key="5">
    <source>
        <dbReference type="ARBA" id="ARBA00022989"/>
    </source>
</evidence>
<dbReference type="PROSITE" id="PS00154">
    <property type="entry name" value="ATPASE_E1_E2"/>
    <property type="match status" value="1"/>
</dbReference>
<dbReference type="PANTHER" id="PTHR48085">
    <property type="entry name" value="CADMIUM/ZINC-TRANSPORTING ATPASE HMA2-RELATED"/>
    <property type="match status" value="1"/>
</dbReference>
<keyword evidence="6" id="KW-0472">Membrane</keyword>
<dbReference type="GO" id="GO:0019829">
    <property type="term" value="F:ATPase-coupled monoatomic cation transmembrane transporter activity"/>
    <property type="evidence" value="ECO:0007669"/>
    <property type="project" value="InterPro"/>
</dbReference>
<dbReference type="SFLD" id="SFLDG00002">
    <property type="entry name" value="C1.7:_P-type_atpase_like"/>
    <property type="match status" value="1"/>
</dbReference>
<dbReference type="SUPFAM" id="SSF56784">
    <property type="entry name" value="HAD-like"/>
    <property type="match status" value="1"/>
</dbReference>
<sequence>MRYLIAHETPGRIRFDLRGKIPETDAVAFEELFSQLDSVKRADAYPKAGYLAITYRAATKRELRDARRRVIEKMDALSYSEIKQWEPADSVALAPRPRHLISSVATMLVLQLLRRILLPRPLRLVWTIVSALPFWTLGLKSLLNKRLDVPVLDAAAITLGLLQGKPDTSSNIMLLLNADDALENYTHRRSESGLIRSLLTIPSKARRAFESGDERDVEIADLHIGDVIVVRLGEQIPVDGTVIRGTAAVNQSSLTGEPLAVTREVGDTVYAGTALEEGEIFVRVEDDPHASKLRNIITMVEQSESLKSSDQRHVEQMADALVPWNFLLAGTVALVTRNLSKVSGALMVDYSCALRLTGSIAVMAAQRESAQHGFVVKGSRYFDHMAEADTIVFDKTGTLTTSAPEVESVVAYGGWSRDEALRLAACLEEHFPHPLARAVVNKAFEEGLEHREEHAGVEYIVAHGIVSSLRGKRVVLGSERFVIEQEQVAVTADELDEIHAHAAGMSPLFLSVDRRLRGVIYIKDPLKRTARRVIEELHEEGFEHVIMLTGDNRKSAERIARECGITEYRADLLPEDKYTIIQELQNAGRKVCMVGDGVNDSPALSVSHVSIAMKAGSSIAREAADIALLSDDLESLVELRRLSRMLDKRMRHGYNTAIAVNTLLIALGIIGAIKPTLGSLLHNGTTIALSAFNTRRYLPKETKRVDIDHPIA</sequence>
<dbReference type="Pfam" id="PF00702">
    <property type="entry name" value="Hydrolase"/>
    <property type="match status" value="1"/>
</dbReference>
<dbReference type="InterPro" id="IPR036412">
    <property type="entry name" value="HAD-like_sf"/>
</dbReference>
<gene>
    <name evidence="9" type="ORF">HMPREF0762_00437</name>
</gene>
<dbReference type="InterPro" id="IPR008250">
    <property type="entry name" value="ATPase_P-typ_transduc_dom_A_sf"/>
</dbReference>
<organism evidence="9 10">
    <name type="scientific">Slackia exigua (strain ATCC 700122 / DSM 15923 / CIP 105133 / JCM 11022 / KCTC 5966 / S-7)</name>
    <dbReference type="NCBI Taxonomy" id="649764"/>
    <lineage>
        <taxon>Bacteria</taxon>
        <taxon>Bacillati</taxon>
        <taxon>Actinomycetota</taxon>
        <taxon>Coriobacteriia</taxon>
        <taxon>Eggerthellales</taxon>
        <taxon>Eggerthellaceae</taxon>
        <taxon>Slackia</taxon>
    </lineage>
</organism>
<evidence type="ECO:0000256" key="4">
    <source>
        <dbReference type="ARBA" id="ARBA00022967"/>
    </source>
</evidence>
<evidence type="ECO:0000256" key="6">
    <source>
        <dbReference type="ARBA" id="ARBA00023136"/>
    </source>
</evidence>
<dbReference type="InterPro" id="IPR044492">
    <property type="entry name" value="P_typ_ATPase_HD_dom"/>
</dbReference>
<proteinExistence type="inferred from homology"/>
<dbReference type="InterPro" id="IPR051014">
    <property type="entry name" value="Cation_Transport_ATPase_IB"/>
</dbReference>
<dbReference type="OrthoDB" id="7059309at2"/>
<dbReference type="InterPro" id="IPR023214">
    <property type="entry name" value="HAD_sf"/>
</dbReference>
<keyword evidence="3" id="KW-0812">Transmembrane</keyword>
<evidence type="ECO:0000256" key="3">
    <source>
        <dbReference type="ARBA" id="ARBA00022692"/>
    </source>
</evidence>
<dbReference type="InterPro" id="IPR023299">
    <property type="entry name" value="ATPase_P-typ_cyto_dom_N"/>
</dbReference>
<evidence type="ECO:0000313" key="9">
    <source>
        <dbReference type="EMBL" id="EEZ61803.1"/>
    </source>
</evidence>
<dbReference type="EC" id="3.6.3.-" evidence="9"/>
<dbReference type="SUPFAM" id="SSF81653">
    <property type="entry name" value="Calcium ATPase, transduction domain A"/>
    <property type="match status" value="1"/>
</dbReference>
<dbReference type="eggNOG" id="COG2217">
    <property type="taxonomic scope" value="Bacteria"/>
</dbReference>
<comment type="subcellular location">
    <subcellularLocation>
        <location evidence="1">Cell membrane</location>
        <topology evidence="1">Multi-pass membrane protein</topology>
    </subcellularLocation>
</comment>
<dbReference type="SFLD" id="SFLDF00027">
    <property type="entry name" value="p-type_atpase"/>
    <property type="match status" value="1"/>
</dbReference>
<protein>
    <submittedName>
        <fullName evidence="9">Heavy metal translocating P-type ATPase</fullName>
        <ecNumber evidence="9">3.6.3.-</ecNumber>
    </submittedName>
</protein>
<dbReference type="GO" id="GO:0005524">
    <property type="term" value="F:ATP binding"/>
    <property type="evidence" value="ECO:0007669"/>
    <property type="project" value="UniProtKB-UniRule"/>
</dbReference>
<dbReference type="InterPro" id="IPR018303">
    <property type="entry name" value="ATPase_P-typ_P_site"/>
</dbReference>
<dbReference type="RefSeq" id="WP_006361692.1">
    <property type="nucleotide sequence ID" value="NZ_GG700630.1"/>
</dbReference>
<keyword evidence="10" id="KW-1185">Reference proteome</keyword>
<keyword evidence="5" id="KW-1133">Transmembrane helix</keyword>
<dbReference type="GO" id="GO:0015086">
    <property type="term" value="F:cadmium ion transmembrane transporter activity"/>
    <property type="evidence" value="ECO:0007669"/>
    <property type="project" value="TreeGrafter"/>
</dbReference>
<evidence type="ECO:0000256" key="2">
    <source>
        <dbReference type="ARBA" id="ARBA00006024"/>
    </source>
</evidence>
<comment type="caution">
    <text evidence="9">The sequence shown here is derived from an EMBL/GenBank/DDBJ whole genome shotgun (WGS) entry which is preliminary data.</text>
</comment>
<dbReference type="InterPro" id="IPR027256">
    <property type="entry name" value="P-typ_ATPase_IB"/>
</dbReference>
<evidence type="ECO:0000313" key="10">
    <source>
        <dbReference type="Proteomes" id="UP000006001"/>
    </source>
</evidence>
<dbReference type="Proteomes" id="UP000006001">
    <property type="component" value="Unassembled WGS sequence"/>
</dbReference>
<dbReference type="STRING" id="649764.HMPREF0762_00437"/>
<dbReference type="InterPro" id="IPR059000">
    <property type="entry name" value="ATPase_P-type_domA"/>
</dbReference>
<evidence type="ECO:0000259" key="8">
    <source>
        <dbReference type="Pfam" id="PF00122"/>
    </source>
</evidence>
<keyword evidence="7" id="KW-1003">Cell membrane</keyword>
<dbReference type="GO" id="GO:0046872">
    <property type="term" value="F:metal ion binding"/>
    <property type="evidence" value="ECO:0007669"/>
    <property type="project" value="UniProtKB-KW"/>
</dbReference>
<dbReference type="SFLD" id="SFLDS00003">
    <property type="entry name" value="Haloacid_Dehalogenase"/>
    <property type="match status" value="1"/>
</dbReference>
<dbReference type="HOGENOM" id="CLU_001771_6_3_11"/>
<feature type="domain" description="P-type ATPase A" evidence="8">
    <location>
        <begin position="201"/>
        <end position="301"/>
    </location>
</feature>
<dbReference type="PRINTS" id="PR00119">
    <property type="entry name" value="CATATPASE"/>
</dbReference>
<name>D0WFB9_SLAES</name>
<comment type="similarity">
    <text evidence="2 7">Belongs to the cation transport ATPase (P-type) (TC 3.A.3) family. Type IB subfamily.</text>
</comment>
<dbReference type="GeneID" id="85007080"/>
<accession>D0WFB9</accession>
<dbReference type="GO" id="GO:0005886">
    <property type="term" value="C:plasma membrane"/>
    <property type="evidence" value="ECO:0007669"/>
    <property type="project" value="UniProtKB-SubCell"/>
</dbReference>
<keyword evidence="7" id="KW-0547">Nucleotide-binding</keyword>
<dbReference type="Gene3D" id="3.40.50.1000">
    <property type="entry name" value="HAD superfamily/HAD-like"/>
    <property type="match status" value="1"/>
</dbReference>
<evidence type="ECO:0000256" key="7">
    <source>
        <dbReference type="RuleBase" id="RU362081"/>
    </source>
</evidence>
<reference evidence="9" key="1">
    <citation type="submission" date="2009-10" db="EMBL/GenBank/DDBJ databases">
        <authorList>
            <person name="Weinstock G."/>
            <person name="Sodergren E."/>
            <person name="Clifton S."/>
            <person name="Fulton L."/>
            <person name="Fulton B."/>
            <person name="Courtney L."/>
            <person name="Fronick C."/>
            <person name="Harrison M."/>
            <person name="Strong C."/>
            <person name="Farmer C."/>
            <person name="Delahaunty K."/>
            <person name="Markovic C."/>
            <person name="Hall O."/>
            <person name="Minx P."/>
            <person name="Tomlinson C."/>
            <person name="Mitreva M."/>
            <person name="Nelson J."/>
            <person name="Hou S."/>
            <person name="Wollam A."/>
            <person name="Pepin K.H."/>
            <person name="Johnson M."/>
            <person name="Bhonagiri V."/>
            <person name="Nash W.E."/>
            <person name="Warren W."/>
            <person name="Chinwalla A."/>
            <person name="Mardis E.R."/>
            <person name="Wilson R.K."/>
        </authorList>
    </citation>
    <scope>NUCLEOTIDE SEQUENCE [LARGE SCALE GENOMIC DNA]</scope>
    <source>
        <strain evidence="9">ATCC 700122</strain>
    </source>
</reference>
<dbReference type="NCBIfam" id="TIGR01525">
    <property type="entry name" value="ATPase-IB_hvy"/>
    <property type="match status" value="1"/>
</dbReference>
<dbReference type="AlphaFoldDB" id="D0WFB9"/>
<keyword evidence="7" id="KW-0479">Metal-binding</keyword>
<dbReference type="Pfam" id="PF00122">
    <property type="entry name" value="E1-E2_ATPase"/>
    <property type="match status" value="1"/>
</dbReference>
<dbReference type="GO" id="GO:0016887">
    <property type="term" value="F:ATP hydrolysis activity"/>
    <property type="evidence" value="ECO:0007669"/>
    <property type="project" value="InterPro"/>
</dbReference>
<dbReference type="InterPro" id="IPR001757">
    <property type="entry name" value="P_typ_ATPase"/>
</dbReference>
<dbReference type="EMBL" id="ACUX02000005">
    <property type="protein sequence ID" value="EEZ61803.1"/>
    <property type="molecule type" value="Genomic_DNA"/>
</dbReference>
<dbReference type="NCBIfam" id="TIGR01494">
    <property type="entry name" value="ATPase_P-type"/>
    <property type="match status" value="1"/>
</dbReference>
<dbReference type="Gene3D" id="2.70.150.10">
    <property type="entry name" value="Calcium-transporting ATPase, cytoplasmic transduction domain A"/>
    <property type="match status" value="1"/>
</dbReference>
<keyword evidence="9" id="KW-0378">Hydrolase</keyword>
<evidence type="ECO:0000256" key="1">
    <source>
        <dbReference type="ARBA" id="ARBA00004651"/>
    </source>
</evidence>
<keyword evidence="7" id="KW-0067">ATP-binding</keyword>
<dbReference type="Gene3D" id="3.40.1110.10">
    <property type="entry name" value="Calcium-transporting ATPase, cytoplasmic domain N"/>
    <property type="match status" value="1"/>
</dbReference>
<dbReference type="PANTHER" id="PTHR48085:SF5">
    <property type="entry name" value="CADMIUM_ZINC-TRANSPORTING ATPASE HMA4-RELATED"/>
    <property type="match status" value="1"/>
</dbReference>